<dbReference type="AlphaFoldDB" id="A0A6N9NJ28"/>
<reference evidence="8 9" key="1">
    <citation type="submission" date="2019-12" db="EMBL/GenBank/DDBJ databases">
        <authorList>
            <person name="Zhao J."/>
        </authorList>
    </citation>
    <scope>NUCLEOTIDE SEQUENCE [LARGE SCALE GENOMIC DNA]</scope>
    <source>
        <strain evidence="8 9">S-15</strain>
    </source>
</reference>
<evidence type="ECO:0000256" key="1">
    <source>
        <dbReference type="ARBA" id="ARBA00004651"/>
    </source>
</evidence>
<evidence type="ECO:0000256" key="2">
    <source>
        <dbReference type="ARBA" id="ARBA00022475"/>
    </source>
</evidence>
<dbReference type="PANTHER" id="PTHR30294:SF29">
    <property type="entry name" value="MULTIDRUG ABC TRANSPORTER PERMEASE YBHS-RELATED"/>
    <property type="match status" value="1"/>
</dbReference>
<dbReference type="GO" id="GO:0005886">
    <property type="term" value="C:plasma membrane"/>
    <property type="evidence" value="ECO:0007669"/>
    <property type="project" value="UniProtKB-SubCell"/>
</dbReference>
<feature type="transmembrane region" description="Helical" evidence="6">
    <location>
        <begin position="341"/>
        <end position="360"/>
    </location>
</feature>
<evidence type="ECO:0000313" key="8">
    <source>
        <dbReference type="EMBL" id="NBG65864.1"/>
    </source>
</evidence>
<proteinExistence type="predicted"/>
<evidence type="ECO:0000313" key="9">
    <source>
        <dbReference type="Proteomes" id="UP000470771"/>
    </source>
</evidence>
<feature type="transmembrane region" description="Helical" evidence="6">
    <location>
        <begin position="211"/>
        <end position="234"/>
    </location>
</feature>
<keyword evidence="5 6" id="KW-0472">Membrane</keyword>
<keyword evidence="3 6" id="KW-0812">Transmembrane</keyword>
<dbReference type="Pfam" id="PF12698">
    <property type="entry name" value="ABC2_membrane_3"/>
    <property type="match status" value="1"/>
</dbReference>
<dbReference type="RefSeq" id="WP_160632823.1">
    <property type="nucleotide sequence ID" value="NZ_WWNE01000006.1"/>
</dbReference>
<sequence>MNKTVLIIQREYLTRVQKKSFIIMSILGPLLIAALMIVPVWLATQDEDKQIIEVVDETSLFINKLEDTENLSFDYKFRSLSEAKKDLYSANTTAILFIPDVAITSPNTIQIFYKKKPSTSSMGYIKSALSNTIEDKKLQDFYKVSKDEINAIKTPVRIVSSKLKESGEEQQSGGGVAMVVAFASAIFIYFFIFLFGVQVMRGVIEEKTSRIVEVIISSVKPFQLMMGKIIGIALVALTQFLLWVVLSTALITGVSSIFADEFAAAERNKATIEQMNPDAAQLSLDKKENFIAEVKNNIEMINFPLILGCFLFYFLVGYLLYSALFAAIGSVVDQEADSQQFMMPVTIPLIFSFVIAQNVMDNPDGPLAFWTSIIPFTSPIIMMVRIPFGVQWWELALSMGLLILTFIGAVWFAAKIYRVGILMYGKKVSYKEIGKWLFYKN</sequence>
<dbReference type="GO" id="GO:0140359">
    <property type="term" value="F:ABC-type transporter activity"/>
    <property type="evidence" value="ECO:0007669"/>
    <property type="project" value="InterPro"/>
</dbReference>
<dbReference type="EMBL" id="WWNE01000006">
    <property type="protein sequence ID" value="NBG65864.1"/>
    <property type="molecule type" value="Genomic_DNA"/>
</dbReference>
<organism evidence="8 9">
    <name type="scientific">Acidiluteibacter ferrifornacis</name>
    <dbReference type="NCBI Taxonomy" id="2692424"/>
    <lineage>
        <taxon>Bacteria</taxon>
        <taxon>Pseudomonadati</taxon>
        <taxon>Bacteroidota</taxon>
        <taxon>Flavobacteriia</taxon>
        <taxon>Flavobacteriales</taxon>
        <taxon>Cryomorphaceae</taxon>
        <taxon>Acidiluteibacter</taxon>
    </lineage>
</organism>
<comment type="subcellular location">
    <subcellularLocation>
        <location evidence="1">Cell membrane</location>
        <topology evidence="1">Multi-pass membrane protein</topology>
    </subcellularLocation>
</comment>
<feature type="transmembrane region" description="Helical" evidence="6">
    <location>
        <begin position="240"/>
        <end position="259"/>
    </location>
</feature>
<name>A0A6N9NJ28_9FLAO</name>
<dbReference type="InterPro" id="IPR051449">
    <property type="entry name" value="ABC-2_transporter_component"/>
</dbReference>
<evidence type="ECO:0000256" key="4">
    <source>
        <dbReference type="ARBA" id="ARBA00022989"/>
    </source>
</evidence>
<keyword evidence="4 6" id="KW-1133">Transmembrane helix</keyword>
<accession>A0A6N9NJ28</accession>
<dbReference type="PANTHER" id="PTHR30294">
    <property type="entry name" value="MEMBRANE COMPONENT OF ABC TRANSPORTER YHHJ-RELATED"/>
    <property type="match status" value="1"/>
</dbReference>
<evidence type="ECO:0000259" key="7">
    <source>
        <dbReference type="Pfam" id="PF12698"/>
    </source>
</evidence>
<gene>
    <name evidence="8" type="ORF">GQN54_07015</name>
</gene>
<keyword evidence="2" id="KW-1003">Cell membrane</keyword>
<dbReference type="Proteomes" id="UP000470771">
    <property type="component" value="Unassembled WGS sequence"/>
</dbReference>
<feature type="transmembrane region" description="Helical" evidence="6">
    <location>
        <begin position="305"/>
        <end position="329"/>
    </location>
</feature>
<dbReference type="InterPro" id="IPR013525">
    <property type="entry name" value="ABC2_TM"/>
</dbReference>
<keyword evidence="9" id="KW-1185">Reference proteome</keyword>
<evidence type="ECO:0000256" key="3">
    <source>
        <dbReference type="ARBA" id="ARBA00022692"/>
    </source>
</evidence>
<feature type="transmembrane region" description="Helical" evidence="6">
    <location>
        <begin position="392"/>
        <end position="414"/>
    </location>
</feature>
<evidence type="ECO:0000256" key="6">
    <source>
        <dbReference type="SAM" id="Phobius"/>
    </source>
</evidence>
<feature type="domain" description="ABC-2 type transporter transmembrane" evidence="7">
    <location>
        <begin position="19"/>
        <end position="414"/>
    </location>
</feature>
<feature type="transmembrane region" description="Helical" evidence="6">
    <location>
        <begin position="176"/>
        <end position="199"/>
    </location>
</feature>
<feature type="transmembrane region" description="Helical" evidence="6">
    <location>
        <begin position="21"/>
        <end position="42"/>
    </location>
</feature>
<feature type="transmembrane region" description="Helical" evidence="6">
    <location>
        <begin position="367"/>
        <end position="386"/>
    </location>
</feature>
<protein>
    <submittedName>
        <fullName evidence="8">ABC transporter permease</fullName>
    </submittedName>
</protein>
<evidence type="ECO:0000256" key="5">
    <source>
        <dbReference type="ARBA" id="ARBA00023136"/>
    </source>
</evidence>
<dbReference type="Gene3D" id="3.40.190.10">
    <property type="entry name" value="Periplasmic binding protein-like II"/>
    <property type="match status" value="1"/>
</dbReference>
<comment type="caution">
    <text evidence="8">The sequence shown here is derived from an EMBL/GenBank/DDBJ whole genome shotgun (WGS) entry which is preliminary data.</text>
</comment>
<dbReference type="SUPFAM" id="SSF53850">
    <property type="entry name" value="Periplasmic binding protein-like II"/>
    <property type="match status" value="1"/>
</dbReference>